<protein>
    <submittedName>
        <fullName evidence="2">Uncharacterized protein</fullName>
    </submittedName>
</protein>
<comment type="caution">
    <text evidence="2">The sequence shown here is derived from an EMBL/GenBank/DDBJ whole genome shotgun (WGS) entry which is preliminary data.</text>
</comment>
<evidence type="ECO:0000256" key="1">
    <source>
        <dbReference type="SAM" id="MobiDB-lite"/>
    </source>
</evidence>
<name>A0ABN1HRR5_9SPHN</name>
<feature type="region of interest" description="Disordered" evidence="1">
    <location>
        <begin position="48"/>
        <end position="68"/>
    </location>
</feature>
<keyword evidence="3" id="KW-1185">Reference proteome</keyword>
<gene>
    <name evidence="2" type="ORF">GCM10009102_12070</name>
</gene>
<dbReference type="EMBL" id="BAAAES010000007">
    <property type="protein sequence ID" value="GAA0664257.1"/>
    <property type="molecule type" value="Genomic_DNA"/>
</dbReference>
<accession>A0ABN1HRR5</accession>
<evidence type="ECO:0000313" key="3">
    <source>
        <dbReference type="Proteomes" id="UP001500238"/>
    </source>
</evidence>
<evidence type="ECO:0000313" key="2">
    <source>
        <dbReference type="EMBL" id="GAA0664257.1"/>
    </source>
</evidence>
<sequence>MMDINYLLSREQISLMKARTAACPEARAAHAGLARAYGQALGRSAFPHRDVDARVPRRPSGSRPSDDA</sequence>
<reference evidence="2 3" key="1">
    <citation type="journal article" date="2019" name="Int. J. Syst. Evol. Microbiol.">
        <title>The Global Catalogue of Microorganisms (GCM) 10K type strain sequencing project: providing services to taxonomists for standard genome sequencing and annotation.</title>
        <authorList>
            <consortium name="The Broad Institute Genomics Platform"/>
            <consortium name="The Broad Institute Genome Sequencing Center for Infectious Disease"/>
            <person name="Wu L."/>
            <person name="Ma J."/>
        </authorList>
    </citation>
    <scope>NUCLEOTIDE SEQUENCE [LARGE SCALE GENOMIC DNA]</scope>
    <source>
        <strain evidence="2 3">JCM 14603</strain>
    </source>
</reference>
<organism evidence="2 3">
    <name type="scientific">Sphingomonas insulae</name>
    <dbReference type="NCBI Taxonomy" id="424800"/>
    <lineage>
        <taxon>Bacteria</taxon>
        <taxon>Pseudomonadati</taxon>
        <taxon>Pseudomonadota</taxon>
        <taxon>Alphaproteobacteria</taxon>
        <taxon>Sphingomonadales</taxon>
        <taxon>Sphingomonadaceae</taxon>
        <taxon>Sphingomonas</taxon>
    </lineage>
</organism>
<dbReference type="Proteomes" id="UP001500238">
    <property type="component" value="Unassembled WGS sequence"/>
</dbReference>
<feature type="compositionally biased region" description="Low complexity" evidence="1">
    <location>
        <begin position="58"/>
        <end position="68"/>
    </location>
</feature>
<proteinExistence type="predicted"/>